<dbReference type="AlphaFoldDB" id="A0A5B9DZF3"/>
<evidence type="ECO:0000313" key="1">
    <source>
        <dbReference type="EMBL" id="QEE24968.1"/>
    </source>
</evidence>
<dbReference type="EMBL" id="CP042807">
    <property type="protein sequence ID" value="QEE24968.1"/>
    <property type="molecule type" value="Genomic_DNA"/>
</dbReference>
<accession>A0A5B9DZF3</accession>
<evidence type="ECO:0000313" key="2">
    <source>
        <dbReference type="Proteomes" id="UP000321807"/>
    </source>
</evidence>
<name>A0A5B9DZF3_9GAMM</name>
<gene>
    <name evidence="1" type="ORF">CS053_11025</name>
</gene>
<dbReference type="RefSeq" id="WP_147627465.1">
    <property type="nucleotide sequence ID" value="NZ_CP042807.1"/>
</dbReference>
<protein>
    <submittedName>
        <fullName evidence="1">Uncharacterized protein</fullName>
    </submittedName>
</protein>
<dbReference type="KEGG" id="rgl:CS053_11025"/>
<dbReference type="Proteomes" id="UP000321807">
    <property type="component" value="Chromosome"/>
</dbReference>
<proteinExistence type="predicted"/>
<reference evidence="1 2" key="1">
    <citation type="submission" date="2019-08" db="EMBL/GenBank/DDBJ databases">
        <title>Complete genome sequence of Rhodanobacter glycinis strain T01E-68 isolated from tomato root.</title>
        <authorList>
            <person name="Weon H.-Y."/>
            <person name="Lee S.A."/>
        </authorList>
    </citation>
    <scope>NUCLEOTIDE SEQUENCE [LARGE SCALE GENOMIC DNA]</scope>
    <source>
        <strain evidence="1 2">T01E-68</strain>
    </source>
</reference>
<sequence>MSFKLPKPAGAFFRLLLQSGSSGFETMFDAYYFCLMVGLDARTVGTEDEVGEEFVRDYVQSFQPYSDLIAGLLIDAELDRARIDPSDRGGVEKKIVELLNPNSATKLSDVGHALLNRYSAGGFNLLRDDFVSPPQVLEDFLITYHRRWSTG</sequence>
<organism evidence="1 2">
    <name type="scientific">Rhodanobacter glycinis</name>
    <dbReference type="NCBI Taxonomy" id="582702"/>
    <lineage>
        <taxon>Bacteria</taxon>
        <taxon>Pseudomonadati</taxon>
        <taxon>Pseudomonadota</taxon>
        <taxon>Gammaproteobacteria</taxon>
        <taxon>Lysobacterales</taxon>
        <taxon>Rhodanobacteraceae</taxon>
        <taxon>Rhodanobacter</taxon>
    </lineage>
</organism>